<gene>
    <name evidence="1" type="ORF">NTJ_00644</name>
</gene>
<keyword evidence="2" id="KW-1185">Reference proteome</keyword>
<organism evidence="1 2">
    <name type="scientific">Nesidiocoris tenuis</name>
    <dbReference type="NCBI Taxonomy" id="355587"/>
    <lineage>
        <taxon>Eukaryota</taxon>
        <taxon>Metazoa</taxon>
        <taxon>Ecdysozoa</taxon>
        <taxon>Arthropoda</taxon>
        <taxon>Hexapoda</taxon>
        <taxon>Insecta</taxon>
        <taxon>Pterygota</taxon>
        <taxon>Neoptera</taxon>
        <taxon>Paraneoptera</taxon>
        <taxon>Hemiptera</taxon>
        <taxon>Heteroptera</taxon>
        <taxon>Panheteroptera</taxon>
        <taxon>Cimicomorpha</taxon>
        <taxon>Miridae</taxon>
        <taxon>Dicyphina</taxon>
        <taxon>Nesidiocoris</taxon>
    </lineage>
</organism>
<dbReference type="EMBL" id="AP028909">
    <property type="protein sequence ID" value="BES87838.1"/>
    <property type="molecule type" value="Genomic_DNA"/>
</dbReference>
<proteinExistence type="predicted"/>
<evidence type="ECO:0000313" key="1">
    <source>
        <dbReference type="EMBL" id="BES87838.1"/>
    </source>
</evidence>
<reference evidence="1 2" key="1">
    <citation type="submission" date="2023-09" db="EMBL/GenBank/DDBJ databases">
        <title>Nesidiocoris tenuis whole genome shotgun sequence.</title>
        <authorList>
            <person name="Shibata T."/>
            <person name="Shimoda M."/>
            <person name="Kobayashi T."/>
            <person name="Uehara T."/>
        </authorList>
    </citation>
    <scope>NUCLEOTIDE SEQUENCE [LARGE SCALE GENOMIC DNA]</scope>
    <source>
        <strain evidence="1 2">Japan</strain>
    </source>
</reference>
<dbReference type="Proteomes" id="UP001307889">
    <property type="component" value="Chromosome 1"/>
</dbReference>
<name>A0ABN7A6H4_9HEMI</name>
<sequence>MIFILIGKEEIKEEEILRMKNAFATEKRSAFCNLSAIYIRHADQKRSTRNGAGKNYRQLFGAGGENGFDSCSYVYIFVRRLKRNPPITADLT</sequence>
<protein>
    <submittedName>
        <fullName evidence="1">Uncharacterized protein</fullName>
    </submittedName>
</protein>
<evidence type="ECO:0000313" key="2">
    <source>
        <dbReference type="Proteomes" id="UP001307889"/>
    </source>
</evidence>
<accession>A0ABN7A6H4</accession>